<evidence type="ECO:0000259" key="7">
    <source>
        <dbReference type="Pfam" id="PF12832"/>
    </source>
</evidence>
<comment type="subcellular location">
    <subcellularLocation>
        <location evidence="1">Membrane</location>
        <topology evidence="1">Multi-pass membrane protein</topology>
    </subcellularLocation>
</comment>
<feature type="transmembrane region" description="Helical" evidence="6">
    <location>
        <begin position="504"/>
        <end position="527"/>
    </location>
</feature>
<evidence type="ECO:0000256" key="1">
    <source>
        <dbReference type="ARBA" id="ARBA00004141"/>
    </source>
</evidence>
<comment type="caution">
    <text evidence="8">The sequence shown here is derived from an EMBL/GenBank/DDBJ whole genome shotgun (WGS) entry which is preliminary data.</text>
</comment>
<protein>
    <recommendedName>
        <fullName evidence="7">Major facilitator superfamily associated domain-containing protein</fullName>
    </recommendedName>
</protein>
<feature type="transmembrane region" description="Helical" evidence="6">
    <location>
        <begin position="438"/>
        <end position="457"/>
    </location>
</feature>
<gene>
    <name evidence="8" type="ORF">DGAL_LOCUS9236</name>
</gene>
<feature type="transmembrane region" description="Helical" evidence="6">
    <location>
        <begin position="31"/>
        <end position="50"/>
    </location>
</feature>
<feature type="transmembrane region" description="Helical" evidence="6">
    <location>
        <begin position="539"/>
        <end position="558"/>
    </location>
</feature>
<keyword evidence="4 6" id="KW-1133">Transmembrane helix</keyword>
<dbReference type="OrthoDB" id="10056177at2759"/>
<organism evidence="8 9">
    <name type="scientific">Daphnia galeata</name>
    <dbReference type="NCBI Taxonomy" id="27404"/>
    <lineage>
        <taxon>Eukaryota</taxon>
        <taxon>Metazoa</taxon>
        <taxon>Ecdysozoa</taxon>
        <taxon>Arthropoda</taxon>
        <taxon>Crustacea</taxon>
        <taxon>Branchiopoda</taxon>
        <taxon>Diplostraca</taxon>
        <taxon>Cladocera</taxon>
        <taxon>Anomopoda</taxon>
        <taxon>Daphniidae</taxon>
        <taxon>Daphnia</taxon>
    </lineage>
</organism>
<dbReference type="PANTHER" id="PTHR16172:SF41">
    <property type="entry name" value="MAJOR FACILITATOR SUPERFAMILY DOMAIN-CONTAINING PROTEIN 6-LIKE"/>
    <property type="match status" value="1"/>
</dbReference>
<keyword evidence="5 6" id="KW-0472">Membrane</keyword>
<dbReference type="InterPro" id="IPR024989">
    <property type="entry name" value="MFS_assoc_dom"/>
</dbReference>
<dbReference type="SUPFAM" id="SSF103473">
    <property type="entry name" value="MFS general substrate transporter"/>
    <property type="match status" value="2"/>
</dbReference>
<dbReference type="Proteomes" id="UP000789390">
    <property type="component" value="Unassembled WGS sequence"/>
</dbReference>
<feature type="transmembrane region" description="Helical" evidence="6">
    <location>
        <begin position="92"/>
        <end position="111"/>
    </location>
</feature>
<evidence type="ECO:0000256" key="5">
    <source>
        <dbReference type="ARBA" id="ARBA00023136"/>
    </source>
</evidence>
<dbReference type="Gene3D" id="1.20.1250.20">
    <property type="entry name" value="MFS general substrate transporter like domains"/>
    <property type="match status" value="3"/>
</dbReference>
<dbReference type="Pfam" id="PF12832">
    <property type="entry name" value="MFS_1_like"/>
    <property type="match status" value="1"/>
</dbReference>
<feature type="transmembrane region" description="Helical" evidence="6">
    <location>
        <begin position="331"/>
        <end position="351"/>
    </location>
</feature>
<evidence type="ECO:0000256" key="2">
    <source>
        <dbReference type="ARBA" id="ARBA00005241"/>
    </source>
</evidence>
<feature type="transmembrane region" description="Helical" evidence="6">
    <location>
        <begin position="564"/>
        <end position="583"/>
    </location>
</feature>
<reference evidence="8" key="1">
    <citation type="submission" date="2021-11" db="EMBL/GenBank/DDBJ databases">
        <authorList>
            <person name="Schell T."/>
        </authorList>
    </citation>
    <scope>NUCLEOTIDE SEQUENCE</scope>
    <source>
        <strain evidence="8">M5</strain>
    </source>
</reference>
<dbReference type="GO" id="GO:0016020">
    <property type="term" value="C:membrane"/>
    <property type="evidence" value="ECO:0007669"/>
    <property type="project" value="UniProtKB-SubCell"/>
</dbReference>
<dbReference type="AlphaFoldDB" id="A0A8J2RJP5"/>
<evidence type="ECO:0000256" key="3">
    <source>
        <dbReference type="ARBA" id="ARBA00022692"/>
    </source>
</evidence>
<dbReference type="PANTHER" id="PTHR16172">
    <property type="entry name" value="MAJOR FACILITATOR SUPERFAMILY DOMAIN-CONTAINING PROTEIN 6-LIKE"/>
    <property type="match status" value="1"/>
</dbReference>
<evidence type="ECO:0000313" key="8">
    <source>
        <dbReference type="EMBL" id="CAH0106087.1"/>
    </source>
</evidence>
<dbReference type="EMBL" id="CAKKLH010000213">
    <property type="protein sequence ID" value="CAH0106087.1"/>
    <property type="molecule type" value="Genomic_DNA"/>
</dbReference>
<sequence>MKRSEKDSLPSRWDQVKAHLRVNRALLPLKAVMFLFYGAFSAVLLPYITLHMLQIGITIEEVGIIYAVLPFASCLGPPIAGMIADKLGNYKVVLIGSIFATAGFHTLLLTIDAHGINPTKVNTTNINESSNNMLVYLTCDDTGRTFLDLPNNCANSTCPHKNLWLREQSTIRLLTADSECISSCNELANSTDMCFLTMETGRCYHPPDENLILNLELENNSVSTNANFCSFPVNQLFLSNFSEASLGCDCFIQCTALMMQPLLPACSAKDDTLSLSTADIYDYSKHNKGFWLYLFLRILATATLGTSFTMLDATTICLIKKYKGQLGRQRLFGVLGSAAFAMSTGILLDWAATLNNGVRDYAVAFYFADLLLVLVIILFLFVEVSVEKSEGKFLKNVLKVLRYIHIDIFMVMMLLLGIFWGFLEAFLFIFLIELKASSYLLGFTVTLGALVGVPFLYVSDIIVKKIGKLVILITAFFIYSVRFIGYSFIMDPWMSLPFEALEAVTIHLMGVSCSMFCAQCAPQGLLATLQGMAGSCHYSIGRGTGSFIGGILIAAYGTRVTFRIFGIAAGICGVLYVIFYYTYMRKNEKFEMRKVKVPVTEIEEKNAEVIFHQLKQTDAQEDEDRISRIF</sequence>
<feature type="transmembrane region" description="Helical" evidence="6">
    <location>
        <begin position="363"/>
        <end position="382"/>
    </location>
</feature>
<proteinExistence type="inferred from homology"/>
<name>A0A8J2RJP5_9CRUS</name>
<accession>A0A8J2RJP5</accession>
<feature type="transmembrane region" description="Helical" evidence="6">
    <location>
        <begin position="62"/>
        <end position="80"/>
    </location>
</feature>
<feature type="transmembrane region" description="Helical" evidence="6">
    <location>
        <begin position="469"/>
        <end position="489"/>
    </location>
</feature>
<keyword evidence="3 6" id="KW-0812">Transmembrane</keyword>
<dbReference type="InterPro" id="IPR051717">
    <property type="entry name" value="MFS_MFSD6"/>
</dbReference>
<comment type="similarity">
    <text evidence="2">Belongs to the major facilitator superfamily. MFSD6 family.</text>
</comment>
<dbReference type="InterPro" id="IPR036259">
    <property type="entry name" value="MFS_trans_sf"/>
</dbReference>
<evidence type="ECO:0000313" key="9">
    <source>
        <dbReference type="Proteomes" id="UP000789390"/>
    </source>
</evidence>
<feature type="transmembrane region" description="Helical" evidence="6">
    <location>
        <begin position="290"/>
        <end position="319"/>
    </location>
</feature>
<feature type="domain" description="Major facilitator superfamily associated" evidence="7">
    <location>
        <begin position="27"/>
        <end position="563"/>
    </location>
</feature>
<evidence type="ECO:0000256" key="6">
    <source>
        <dbReference type="SAM" id="Phobius"/>
    </source>
</evidence>
<evidence type="ECO:0000256" key="4">
    <source>
        <dbReference type="ARBA" id="ARBA00022989"/>
    </source>
</evidence>
<keyword evidence="9" id="KW-1185">Reference proteome</keyword>
<feature type="transmembrane region" description="Helical" evidence="6">
    <location>
        <begin position="403"/>
        <end position="432"/>
    </location>
</feature>